<organism evidence="1 2">
    <name type="scientific">Clostridium polyendosporum</name>
    <dbReference type="NCBI Taxonomy" id="69208"/>
    <lineage>
        <taxon>Bacteria</taxon>
        <taxon>Bacillati</taxon>
        <taxon>Bacillota</taxon>
        <taxon>Clostridia</taxon>
        <taxon>Eubacteriales</taxon>
        <taxon>Clostridiaceae</taxon>
        <taxon>Clostridium</taxon>
    </lineage>
</organism>
<dbReference type="EMBL" id="BOPZ01000017">
    <property type="protein sequence ID" value="GIM29417.1"/>
    <property type="molecule type" value="Genomic_DNA"/>
</dbReference>
<comment type="caution">
    <text evidence="1">The sequence shown here is derived from an EMBL/GenBank/DDBJ whole genome shotgun (WGS) entry which is preliminary data.</text>
</comment>
<gene>
    <name evidence="1" type="ORF">CPJCM30710_20830</name>
</gene>
<reference evidence="1" key="1">
    <citation type="submission" date="2021-03" db="EMBL/GenBank/DDBJ databases">
        <title>Taxonomic study of Clostridium polyendosporum from meadow-gley soil under rice.</title>
        <authorList>
            <person name="Kobayashi H."/>
            <person name="Tanizawa Y."/>
            <person name="Yagura M."/>
        </authorList>
    </citation>
    <scope>NUCLEOTIDE SEQUENCE</scope>
    <source>
        <strain evidence="1">JCM 30710</strain>
    </source>
</reference>
<keyword evidence="2" id="KW-1185">Reference proteome</keyword>
<dbReference type="RefSeq" id="WP_212904117.1">
    <property type="nucleotide sequence ID" value="NZ_BOPZ01000017.1"/>
</dbReference>
<dbReference type="Proteomes" id="UP000679179">
    <property type="component" value="Unassembled WGS sequence"/>
</dbReference>
<evidence type="ECO:0000313" key="1">
    <source>
        <dbReference type="EMBL" id="GIM29417.1"/>
    </source>
</evidence>
<name>A0A919VGQ1_9CLOT</name>
<dbReference type="AlphaFoldDB" id="A0A919VGQ1"/>
<evidence type="ECO:0000313" key="2">
    <source>
        <dbReference type="Proteomes" id="UP000679179"/>
    </source>
</evidence>
<protein>
    <submittedName>
        <fullName evidence="1">Uncharacterized protein</fullName>
    </submittedName>
</protein>
<proteinExistence type="predicted"/>
<accession>A0A919VGQ1</accession>
<sequence length="59" mass="7269">MYFSYPEEYIFPVIMKDNAEFNFIENFLDEVTVRKLDNSTYNRLFNEIDEEFIAEMVRK</sequence>